<dbReference type="PANTHER" id="PTHR35566:SF1">
    <property type="entry name" value="TYPE VI SECRETION SYSTEM BASEPLATE COMPONENT TSSK1"/>
    <property type="match status" value="1"/>
</dbReference>
<dbReference type="Pfam" id="PF05936">
    <property type="entry name" value="T6SS_VasE"/>
    <property type="match status" value="1"/>
</dbReference>
<protein>
    <submittedName>
        <fullName evidence="1">Type VI secretion system-associated protein</fullName>
    </submittedName>
</protein>
<dbReference type="NCBIfam" id="TIGR03353">
    <property type="entry name" value="VI_chp_4"/>
    <property type="match status" value="1"/>
</dbReference>
<evidence type="ECO:0000313" key="2">
    <source>
        <dbReference type="Proteomes" id="UP000343317"/>
    </source>
</evidence>
<dbReference type="Proteomes" id="UP000343317">
    <property type="component" value="Unassembled WGS sequence"/>
</dbReference>
<dbReference type="PANTHER" id="PTHR35566">
    <property type="entry name" value="BLR3599 PROTEIN"/>
    <property type="match status" value="1"/>
</dbReference>
<organism evidence="1 2">
    <name type="scientific">Pandoraea horticolens</name>
    <dbReference type="NCBI Taxonomy" id="2508298"/>
    <lineage>
        <taxon>Bacteria</taxon>
        <taxon>Pseudomonadati</taxon>
        <taxon>Pseudomonadota</taxon>
        <taxon>Betaproteobacteria</taxon>
        <taxon>Burkholderiales</taxon>
        <taxon>Burkholderiaceae</taxon>
        <taxon>Pandoraea</taxon>
    </lineage>
</organism>
<sequence>MNISQPLYWHQGLFLQPHHLQHNDRRHADALGRLADVAGPHSWGVVSHQLAEPALAAGQMNLSQLCLWMRDGTFVEFPGNALLEPRSFLPGELADGPRTVYVGLRRMVPGQPNVSVHETFVTAARAYTRFATLAEAEDVPDLLEGTQTAQVRAMYYVLRLFFDNEIESLTQYDLIPVARLERDGDTIRAMPGFVAPSLSIGASPPLRLLLRDLRDEIVARARQLEAYKQGGDRAHSQSEQSQTRSTVALAVLNRYGPLLTHWMEMPQVHPWVFYGALRQFIGELSWFTQRCDMLGRTPDGQALVAPYLHENAGPQFAGLAELANQIMNEITFGPEQFVRFAASEGMWLAELPEAFLAADHRYYLVLEGGPDADSLAEALAREGKLGTPNEIETIVSHALPGIELMHLSAPPPGMPRRAGVTYFHIDRTSQAWSAVSRERALRLFFPNAPAQFTAEVVAIRR</sequence>
<dbReference type="AlphaFoldDB" id="A0A5E4YSV8"/>
<gene>
    <name evidence="1" type="ORF">PHO31112_04754</name>
</gene>
<reference evidence="1 2" key="1">
    <citation type="submission" date="2019-08" db="EMBL/GenBank/DDBJ databases">
        <authorList>
            <person name="Peeters C."/>
        </authorList>
    </citation>
    <scope>NUCLEOTIDE SEQUENCE [LARGE SCALE GENOMIC DNA]</scope>
    <source>
        <strain evidence="1 2">LMG 31112</strain>
    </source>
</reference>
<accession>A0A5E4YSV8</accession>
<keyword evidence="2" id="KW-1185">Reference proteome</keyword>
<dbReference type="RefSeq" id="WP_150623635.1">
    <property type="nucleotide sequence ID" value="NZ_CABPSM010000020.1"/>
</dbReference>
<name>A0A5E4YSV8_9BURK</name>
<evidence type="ECO:0000313" key="1">
    <source>
        <dbReference type="EMBL" id="VVE51984.1"/>
    </source>
</evidence>
<dbReference type="InterPro" id="IPR010263">
    <property type="entry name" value="T6SS_TssK"/>
</dbReference>
<proteinExistence type="predicted"/>
<dbReference type="EMBL" id="CABPSM010000020">
    <property type="protein sequence ID" value="VVE51984.1"/>
    <property type="molecule type" value="Genomic_DNA"/>
</dbReference>